<evidence type="ECO:0000313" key="2">
    <source>
        <dbReference type="Proteomes" id="UP000463700"/>
    </source>
</evidence>
<dbReference type="OrthoDB" id="434769at2"/>
<comment type="caution">
    <text evidence="1">The sequence shown here is derived from an EMBL/GenBank/DDBJ whole genome shotgun (WGS) entry which is preliminary data.</text>
</comment>
<dbReference type="PANTHER" id="PTHR47691:SF3">
    <property type="entry name" value="HTH-TYPE TRANSCRIPTIONAL REGULATOR RV0890C-RELATED"/>
    <property type="match status" value="1"/>
</dbReference>
<sequence length="438" mass="48683">MNSVPDFNTTMRIAATATMAADPVDLVTQVCRRLDELREAHHQDLGRAASLSSQVVDLGRRCGDRGLLADALAAAAHVYASRDEVYRCYPFALEAQHLFEAQGRLAQAGRMLNFRGICFDVLGDAERALELYAEALTMLKEASDESYIPRVLNNIGVVDLRQGYHTSAIACLTEAVQRGEALPHSSAHWVHLCTLAEARAEYGIALQERAEVAEATRQIDDALTLLAKIGSASFEIESIGVRAACLNVASRLHLLLGNLERGREYTMRLWSVTKQCGSPNYVAVAYARFAELRCMQQRIPKACRWRQRAERTFERLQMKNELREMLERLSTVAGRSGDAKYALQFFKRALELRKETHTAGAALRSQLLAFDREAAQQRRHMQEALIHAGKMALVGGLVTELNADLKGPLGDAGVCVTRMLEACGRRDSAQLERWLVDL</sequence>
<reference evidence="1 2" key="1">
    <citation type="journal article" date="2020" name="Int. J. Syst. Evol. Microbiol.">
        <title>Paraburkholderia madseniana sp. nov., a phenolic acid-degrading bacterium isolated from acidic forest soil.</title>
        <authorList>
            <person name="Wilhelm R.C."/>
            <person name="Murphy S.J.L."/>
            <person name="Feriancek N.M."/>
            <person name="Karasz D.C."/>
            <person name="DeRito C.M."/>
            <person name="Newman J.D."/>
            <person name="Buckley D.H."/>
        </authorList>
    </citation>
    <scope>NUCLEOTIDE SEQUENCE [LARGE SCALE GENOMIC DNA]</scope>
    <source>
        <strain evidence="1 2">RP11</strain>
    </source>
</reference>
<feature type="non-terminal residue" evidence="1">
    <location>
        <position position="438"/>
    </location>
</feature>
<name>A0A6N6VZV8_9BURK</name>
<dbReference type="Proteomes" id="UP000463700">
    <property type="component" value="Unassembled WGS sequence"/>
</dbReference>
<protein>
    <recommendedName>
        <fullName evidence="3">Tetratricopeptide repeat protein</fullName>
    </recommendedName>
</protein>
<dbReference type="Gene3D" id="1.25.40.10">
    <property type="entry name" value="Tetratricopeptide repeat domain"/>
    <property type="match status" value="2"/>
</dbReference>
<dbReference type="AlphaFoldDB" id="A0A6N6VZV8"/>
<accession>A0A6N6VZV8</accession>
<dbReference type="PANTHER" id="PTHR47691">
    <property type="entry name" value="REGULATOR-RELATED"/>
    <property type="match status" value="1"/>
</dbReference>
<organism evidence="1 2">
    <name type="scientific">Paraburkholderia madseniana</name>
    <dbReference type="NCBI Taxonomy" id="2599607"/>
    <lineage>
        <taxon>Bacteria</taxon>
        <taxon>Pseudomonadati</taxon>
        <taxon>Pseudomonadota</taxon>
        <taxon>Betaproteobacteria</taxon>
        <taxon>Burkholderiales</taxon>
        <taxon>Burkholderiaceae</taxon>
        <taxon>Paraburkholderia</taxon>
    </lineage>
</organism>
<gene>
    <name evidence="1" type="ORF">FSO04_44975</name>
</gene>
<proteinExistence type="predicted"/>
<evidence type="ECO:0000313" key="1">
    <source>
        <dbReference type="EMBL" id="KAE8753479.1"/>
    </source>
</evidence>
<evidence type="ECO:0008006" key="3">
    <source>
        <dbReference type="Google" id="ProtNLM"/>
    </source>
</evidence>
<dbReference type="SUPFAM" id="SSF48452">
    <property type="entry name" value="TPR-like"/>
    <property type="match status" value="2"/>
</dbReference>
<dbReference type="EMBL" id="VOSW01000213">
    <property type="protein sequence ID" value="KAE8753479.1"/>
    <property type="molecule type" value="Genomic_DNA"/>
</dbReference>
<dbReference type="InterPro" id="IPR011990">
    <property type="entry name" value="TPR-like_helical_dom_sf"/>
</dbReference>